<dbReference type="EMBL" id="JADGJH010004244">
    <property type="protein sequence ID" value="KAJ3086585.1"/>
    <property type="molecule type" value="Genomic_DNA"/>
</dbReference>
<evidence type="ECO:0000313" key="1">
    <source>
        <dbReference type="EMBL" id="KAJ3086585.1"/>
    </source>
</evidence>
<protein>
    <submittedName>
        <fullName evidence="1">Uncharacterized protein</fullName>
    </submittedName>
</protein>
<keyword evidence="2" id="KW-1185">Reference proteome</keyword>
<evidence type="ECO:0000313" key="2">
    <source>
        <dbReference type="Proteomes" id="UP001211907"/>
    </source>
</evidence>
<sequence>MPSDDSLYYSEFKTPKLYASVASDSPCKQAWLTYQQSKLSSGLNQNAELFLNVGGQQQQQQQLQLQLLQQLQLQHRQRKRRYWPTLGSMIHFSHKRIRGIDSRLDLSYYKNSNNGNNHNINNYGNNNVNDNDTDAEWLGAFTDDEEDDEELSSF</sequence>
<name>A0AAD5XA16_9FUNG</name>
<dbReference type="AlphaFoldDB" id="A0AAD5XA16"/>
<feature type="non-terminal residue" evidence="1">
    <location>
        <position position="154"/>
    </location>
</feature>
<proteinExistence type="predicted"/>
<comment type="caution">
    <text evidence="1">The sequence shown here is derived from an EMBL/GenBank/DDBJ whole genome shotgun (WGS) entry which is preliminary data.</text>
</comment>
<reference evidence="1" key="1">
    <citation type="submission" date="2020-05" db="EMBL/GenBank/DDBJ databases">
        <title>Phylogenomic resolution of chytrid fungi.</title>
        <authorList>
            <person name="Stajich J.E."/>
            <person name="Amses K."/>
            <person name="Simmons R."/>
            <person name="Seto K."/>
            <person name="Myers J."/>
            <person name="Bonds A."/>
            <person name="Quandt C.A."/>
            <person name="Barry K."/>
            <person name="Liu P."/>
            <person name="Grigoriev I."/>
            <person name="Longcore J.E."/>
            <person name="James T.Y."/>
        </authorList>
    </citation>
    <scope>NUCLEOTIDE SEQUENCE</scope>
    <source>
        <strain evidence="1">JEL0513</strain>
    </source>
</reference>
<accession>A0AAD5XA16</accession>
<dbReference type="Proteomes" id="UP001211907">
    <property type="component" value="Unassembled WGS sequence"/>
</dbReference>
<gene>
    <name evidence="1" type="ORF">HK100_008654</name>
</gene>
<organism evidence="1 2">
    <name type="scientific">Physocladia obscura</name>
    <dbReference type="NCBI Taxonomy" id="109957"/>
    <lineage>
        <taxon>Eukaryota</taxon>
        <taxon>Fungi</taxon>
        <taxon>Fungi incertae sedis</taxon>
        <taxon>Chytridiomycota</taxon>
        <taxon>Chytridiomycota incertae sedis</taxon>
        <taxon>Chytridiomycetes</taxon>
        <taxon>Chytridiales</taxon>
        <taxon>Chytriomycetaceae</taxon>
        <taxon>Physocladia</taxon>
    </lineage>
</organism>